<dbReference type="PANTHER" id="PTHR36960">
    <property type="entry name" value="SI:DKEY-32E6.3"/>
    <property type="match status" value="1"/>
</dbReference>
<feature type="region of interest" description="Disordered" evidence="2">
    <location>
        <begin position="1"/>
        <end position="25"/>
    </location>
</feature>
<evidence type="ECO:0000313" key="3">
    <source>
        <dbReference type="EMBL" id="CAE8734721.1"/>
    </source>
</evidence>
<gene>
    <name evidence="3" type="ORF">PGLA2088_LOCUS47457</name>
</gene>
<proteinExistence type="predicted"/>
<keyword evidence="1" id="KW-0808">Transferase</keyword>
<dbReference type="GO" id="GO:0008194">
    <property type="term" value="F:UDP-glycosyltransferase activity"/>
    <property type="evidence" value="ECO:0007669"/>
    <property type="project" value="InterPro"/>
</dbReference>
<protein>
    <recommendedName>
        <fullName evidence="5">UDP-glycosyltransferases domain-containing protein</fullName>
    </recommendedName>
</protein>
<dbReference type="PANTHER" id="PTHR36960:SF1">
    <property type="entry name" value="SI:DKEY-32E6.3"/>
    <property type="match status" value="1"/>
</dbReference>
<evidence type="ECO:0000256" key="1">
    <source>
        <dbReference type="ARBA" id="ARBA00022679"/>
    </source>
</evidence>
<dbReference type="Gene3D" id="3.40.50.2000">
    <property type="entry name" value="Glycogen Phosphorylase B"/>
    <property type="match status" value="2"/>
</dbReference>
<dbReference type="EMBL" id="CAJNNW010036472">
    <property type="protein sequence ID" value="CAE8734721.1"/>
    <property type="molecule type" value="Genomic_DNA"/>
</dbReference>
<dbReference type="SUPFAM" id="SSF53756">
    <property type="entry name" value="UDP-Glycosyltransferase/glycogen phosphorylase"/>
    <property type="match status" value="1"/>
</dbReference>
<name>A0A813LNY9_POLGL</name>
<reference evidence="3" key="1">
    <citation type="submission" date="2021-02" db="EMBL/GenBank/DDBJ databases">
        <authorList>
            <person name="Dougan E. K."/>
            <person name="Rhodes N."/>
            <person name="Thang M."/>
            <person name="Chan C."/>
        </authorList>
    </citation>
    <scope>NUCLEOTIDE SEQUENCE</scope>
</reference>
<feature type="compositionally biased region" description="Polar residues" evidence="2">
    <location>
        <begin position="7"/>
        <end position="16"/>
    </location>
</feature>
<evidence type="ECO:0000313" key="4">
    <source>
        <dbReference type="Proteomes" id="UP000626109"/>
    </source>
</evidence>
<evidence type="ECO:0008006" key="5">
    <source>
        <dbReference type="Google" id="ProtNLM"/>
    </source>
</evidence>
<dbReference type="Proteomes" id="UP000626109">
    <property type="component" value="Unassembled WGS sequence"/>
</dbReference>
<dbReference type="AlphaFoldDB" id="A0A813LNY9"/>
<dbReference type="Pfam" id="PF00201">
    <property type="entry name" value="UDPGT"/>
    <property type="match status" value="1"/>
</dbReference>
<sequence>MFRCGVSNGTSQQSNGASQPSRPSRAASKQAPLLLHFDVNKTVIQSDSVQMKSVEEGIREGIADLFWGIGENTGNGLVWNWIKGEPSCTPPVDDILSIGATPLTYTQFCKKAVKDKAQMKEALRSFSLVKGKPVETEMLKMLQLTMKRMQLAPEVRNSKEAEMAGLKGPTFNMFPTLFHLVATLQRQRRPFALLFRSFGADHQKIQAEWNAFCELRHPIFSRLIEDIGPLDGTVAGIPDRRINSLHTLYRDQQGPVLLLDTFTNGPSDSWDVQPGSLPTLLQSSLDNKVSTGKAEKRHPRCFAFIFPMASGHINPSLPVARRLVTLGHEVHYLCQEQMREAIEDTGAVFHSESQQLPEMYEGREADLIGAMGSIKKEFGIEEESMFIAWMKLQPIMTEMTLPGVLRWLEQVAPHAVVCCPLLNKEAVWAANIMGIPSAGIMTFAGPGAITNSIAESMRTEAHSAEDLIQAANAFQPNQESCRRLQARYGLHMPVEEFFRPLGFMKSIANSSVTLVTTCEALQDAMSPELSKAYADAGARFEPVGPLLDQQGACRASGHKYHGPGSSDGAKATATQEDPLAMLQTARAAGRAVVLVSMGTVITGDSTDFGWNSLPPNGGLTGRELCQAAWGGAFDAFGTCAEDELQTAPLLIVALGPQPDALGDLRPPANAVCVPSMPQVDLLKAGVDLFLTHGGQNSFTESLSVGVPVVVCPGFGDQVVNARKAVALGVGLQVERPGAAAAGTGEAGEPAAATTTAPATTTTTTTAPATTTTTTTATATAAAAAAYRRAVSAALCEVLAGARFRAAAAVCASQLSLAGGVPRAVDILLRLTDMPSPGAAAGAGAAAAQIASSPSCKQKALLQNDACVAPAEFADLYGQRMA</sequence>
<evidence type="ECO:0000256" key="2">
    <source>
        <dbReference type="SAM" id="MobiDB-lite"/>
    </source>
</evidence>
<comment type="caution">
    <text evidence="3">The sequence shown here is derived from an EMBL/GenBank/DDBJ whole genome shotgun (WGS) entry which is preliminary data.</text>
</comment>
<dbReference type="InterPro" id="IPR002213">
    <property type="entry name" value="UDP_glucos_trans"/>
</dbReference>
<organism evidence="3 4">
    <name type="scientific">Polarella glacialis</name>
    <name type="common">Dinoflagellate</name>
    <dbReference type="NCBI Taxonomy" id="89957"/>
    <lineage>
        <taxon>Eukaryota</taxon>
        <taxon>Sar</taxon>
        <taxon>Alveolata</taxon>
        <taxon>Dinophyceae</taxon>
        <taxon>Suessiales</taxon>
        <taxon>Suessiaceae</taxon>
        <taxon>Polarella</taxon>
    </lineage>
</organism>
<accession>A0A813LNY9</accession>
<feature type="region of interest" description="Disordered" evidence="2">
    <location>
        <begin position="740"/>
        <end position="769"/>
    </location>
</feature>